<dbReference type="InterPro" id="IPR018303">
    <property type="entry name" value="ATPase_P-typ_P_site"/>
</dbReference>
<dbReference type="GO" id="GO:0043682">
    <property type="term" value="F:P-type divalent copper transporter activity"/>
    <property type="evidence" value="ECO:0007669"/>
    <property type="project" value="TreeGrafter"/>
</dbReference>
<dbReference type="GO" id="GO:0005507">
    <property type="term" value="F:copper ion binding"/>
    <property type="evidence" value="ECO:0007669"/>
    <property type="project" value="TreeGrafter"/>
</dbReference>
<dbReference type="InterPro" id="IPR023299">
    <property type="entry name" value="ATPase_P-typ_cyto_dom_N"/>
</dbReference>
<dbReference type="InterPro" id="IPR023214">
    <property type="entry name" value="HAD_sf"/>
</dbReference>
<dbReference type="SFLD" id="SFLDG00002">
    <property type="entry name" value="C1.7:_P-type_atpase_like"/>
    <property type="match status" value="1"/>
</dbReference>
<evidence type="ECO:0000256" key="3">
    <source>
        <dbReference type="ARBA" id="ARBA00012517"/>
    </source>
</evidence>
<dbReference type="PROSITE" id="PS01047">
    <property type="entry name" value="HMA_1"/>
    <property type="match status" value="1"/>
</dbReference>
<keyword evidence="14 16" id="KW-0472">Membrane</keyword>
<dbReference type="GO" id="GO:0055070">
    <property type="term" value="P:copper ion homeostasis"/>
    <property type="evidence" value="ECO:0007669"/>
    <property type="project" value="TreeGrafter"/>
</dbReference>
<dbReference type="Pfam" id="PF00702">
    <property type="entry name" value="Hydrolase"/>
    <property type="match status" value="1"/>
</dbReference>
<keyword evidence="16" id="KW-1003">Cell membrane</keyword>
<keyword evidence="9 16" id="KW-0067">ATP-binding</keyword>
<dbReference type="CDD" id="cd02094">
    <property type="entry name" value="P-type_ATPase_Cu-like"/>
    <property type="match status" value="1"/>
</dbReference>
<dbReference type="SUPFAM" id="SSF56784">
    <property type="entry name" value="HAD-like"/>
    <property type="match status" value="1"/>
</dbReference>
<evidence type="ECO:0000256" key="10">
    <source>
        <dbReference type="ARBA" id="ARBA00022967"/>
    </source>
</evidence>
<keyword evidence="8" id="KW-0187">Copper transport</keyword>
<sequence length="766" mass="80664">MTQVGDQVVASSENTTADLSKVTLPVDGMTCAGCARSIEQKLQRVDGVCDPVVNLAGKSVTVQYDADKTSVDTVSQLITGLGFEIRDPTADDDQDAGSATSVSPQAAKEFRIMMLGVALTVPLFVLSMGRDFGLWGPWANANWVNVLMLALAAPVQFYVGQAFYRGAYRALVNRLANMDVLVAMSTSVAFGYSVVVLIALLRGSTALGHHVYFETSATIITLVQVGHWIESLATERTQGAMKALMRMQPKTARLIKGLETADVPISEVAVNDLVVVRPGEQVPVDGVVFSGQSSVDESMLTGESMPVFKQERDRVVGGTINHDGMLTVRTTGVGKDAVLAQVIRQVTEAQATKAPIQRLADQISGVFVPVVATVALLAFACWTIFVGDPVQGMLRLVAVLIIACPCAMGLATPLAVTVAMGRGAQLGILFRSSRAIEQAGKVGCVVFDKTGTITEGNPSVTDVVAVSQADQQSLLRLAATLQQASTHPIAQAICRDATENHALTIGPAPEQFVNSPGLGVAGLVDGVQVRLGRKAFVCQADEVARALDQSAERLESEAKTVVWISVAGELQGLIAVSDRVKSNAAEAIAALKQAGMEVQMLTGDQPITARSVGDQVGIATCHASLLPEDKTRIVQELSQRFGSVAFVGDGVNDAPALAVADVGIAIGTGTDVAVDAAEVTLLAGDLTGVQRAIELSKATIRNIKQNLFWAFAYNLLLIPIAAGVLAGVSQAPIWLRELHPISAAFAMVASDLVIVANAMRLRRVLR</sequence>
<keyword evidence="19" id="KW-1185">Reference proteome</keyword>
<name>A0A517SXI0_9BACT</name>
<feature type="transmembrane region" description="Helical" evidence="16">
    <location>
        <begin position="363"/>
        <end position="385"/>
    </location>
</feature>
<dbReference type="GO" id="GO:0005886">
    <property type="term" value="C:plasma membrane"/>
    <property type="evidence" value="ECO:0007669"/>
    <property type="project" value="UniProtKB-SubCell"/>
</dbReference>
<evidence type="ECO:0000256" key="2">
    <source>
        <dbReference type="ARBA" id="ARBA00006024"/>
    </source>
</evidence>
<keyword evidence="11 16" id="KW-1133">Transmembrane helix</keyword>
<dbReference type="SUPFAM" id="SSF81665">
    <property type="entry name" value="Calcium ATPase, transmembrane domain M"/>
    <property type="match status" value="1"/>
</dbReference>
<dbReference type="GO" id="GO:0012505">
    <property type="term" value="C:endomembrane system"/>
    <property type="evidence" value="ECO:0007669"/>
    <property type="project" value="UniProtKB-SubCell"/>
</dbReference>
<proteinExistence type="inferred from homology"/>
<dbReference type="EC" id="7.2.2.8" evidence="3"/>
<accession>A0A517SXI0</accession>
<dbReference type="PANTHER" id="PTHR43520">
    <property type="entry name" value="ATP7, ISOFORM B"/>
    <property type="match status" value="1"/>
</dbReference>
<dbReference type="GO" id="GO:0005524">
    <property type="term" value="F:ATP binding"/>
    <property type="evidence" value="ECO:0007669"/>
    <property type="project" value="UniProtKB-UniRule"/>
</dbReference>
<keyword evidence="6 16" id="KW-0479">Metal-binding</keyword>
<evidence type="ECO:0000256" key="16">
    <source>
        <dbReference type="RuleBase" id="RU362081"/>
    </source>
</evidence>
<dbReference type="InterPro" id="IPR036412">
    <property type="entry name" value="HAD-like_sf"/>
</dbReference>
<feature type="transmembrane region" description="Helical" evidence="16">
    <location>
        <begin position="110"/>
        <end position="129"/>
    </location>
</feature>
<dbReference type="PROSITE" id="PS00154">
    <property type="entry name" value="ATPASE_E1_E2"/>
    <property type="match status" value="1"/>
</dbReference>
<keyword evidence="7 16" id="KW-0547">Nucleotide-binding</keyword>
<feature type="transmembrane region" description="Helical" evidence="16">
    <location>
        <begin position="740"/>
        <end position="759"/>
    </location>
</feature>
<evidence type="ECO:0000256" key="6">
    <source>
        <dbReference type="ARBA" id="ARBA00022723"/>
    </source>
</evidence>
<evidence type="ECO:0000256" key="12">
    <source>
        <dbReference type="ARBA" id="ARBA00023008"/>
    </source>
</evidence>
<feature type="transmembrane region" description="Helical" evidence="16">
    <location>
        <begin position="141"/>
        <end position="159"/>
    </location>
</feature>
<dbReference type="GO" id="GO:0016887">
    <property type="term" value="F:ATP hydrolysis activity"/>
    <property type="evidence" value="ECO:0007669"/>
    <property type="project" value="InterPro"/>
</dbReference>
<dbReference type="Gene3D" id="2.70.150.10">
    <property type="entry name" value="Calcium-transporting ATPase, cytoplasmic transduction domain A"/>
    <property type="match status" value="1"/>
</dbReference>
<dbReference type="InterPro" id="IPR036163">
    <property type="entry name" value="HMA_dom_sf"/>
</dbReference>
<dbReference type="Gene3D" id="3.40.1110.10">
    <property type="entry name" value="Calcium-transporting ATPase, cytoplasmic domain N"/>
    <property type="match status" value="1"/>
</dbReference>
<gene>
    <name evidence="18" type="primary">copA_1</name>
    <name evidence="18" type="ORF">SV7mr_33690</name>
</gene>
<dbReference type="Gene3D" id="3.30.70.100">
    <property type="match status" value="1"/>
</dbReference>
<dbReference type="OrthoDB" id="211392at2"/>
<feature type="domain" description="HMA" evidence="17">
    <location>
        <begin position="20"/>
        <end position="86"/>
    </location>
</feature>
<evidence type="ECO:0000256" key="14">
    <source>
        <dbReference type="ARBA" id="ARBA00023136"/>
    </source>
</evidence>
<dbReference type="EMBL" id="CP036272">
    <property type="protein sequence ID" value="QDT60842.1"/>
    <property type="molecule type" value="Genomic_DNA"/>
</dbReference>
<reference evidence="18 19" key="1">
    <citation type="submission" date="2019-02" db="EMBL/GenBank/DDBJ databases">
        <title>Deep-cultivation of Planctomycetes and their phenomic and genomic characterization uncovers novel biology.</title>
        <authorList>
            <person name="Wiegand S."/>
            <person name="Jogler M."/>
            <person name="Boedeker C."/>
            <person name="Pinto D."/>
            <person name="Vollmers J."/>
            <person name="Rivas-Marin E."/>
            <person name="Kohn T."/>
            <person name="Peeters S.H."/>
            <person name="Heuer A."/>
            <person name="Rast P."/>
            <person name="Oberbeckmann S."/>
            <person name="Bunk B."/>
            <person name="Jeske O."/>
            <person name="Meyerdierks A."/>
            <person name="Storesund J.E."/>
            <person name="Kallscheuer N."/>
            <person name="Luecker S."/>
            <person name="Lage O.M."/>
            <person name="Pohl T."/>
            <person name="Merkel B.J."/>
            <person name="Hornburger P."/>
            <person name="Mueller R.-W."/>
            <person name="Bruemmer F."/>
            <person name="Labrenz M."/>
            <person name="Spormann A.M."/>
            <person name="Op den Camp H."/>
            <person name="Overmann J."/>
            <person name="Amann R."/>
            <person name="Jetten M.S.M."/>
            <person name="Mascher T."/>
            <person name="Medema M.H."/>
            <person name="Devos D.P."/>
            <person name="Kaster A.-K."/>
            <person name="Ovreas L."/>
            <person name="Rohde M."/>
            <person name="Galperin M.Y."/>
            <person name="Jogler C."/>
        </authorList>
    </citation>
    <scope>NUCLEOTIDE SEQUENCE [LARGE SCALE GENOMIC DNA]</scope>
    <source>
        <strain evidence="18 19">SV_7m_r</strain>
    </source>
</reference>
<evidence type="ECO:0000256" key="8">
    <source>
        <dbReference type="ARBA" id="ARBA00022796"/>
    </source>
</evidence>
<evidence type="ECO:0000256" key="5">
    <source>
        <dbReference type="ARBA" id="ARBA00022692"/>
    </source>
</evidence>
<protein>
    <recommendedName>
        <fullName evidence="3">P-type Cu(+) transporter</fullName>
        <ecNumber evidence="3">7.2.2.8</ecNumber>
    </recommendedName>
</protein>
<dbReference type="PROSITE" id="PS50846">
    <property type="entry name" value="HMA_2"/>
    <property type="match status" value="1"/>
</dbReference>
<dbReference type="Proteomes" id="UP000315003">
    <property type="component" value="Chromosome"/>
</dbReference>
<dbReference type="InterPro" id="IPR059000">
    <property type="entry name" value="ATPase_P-type_domA"/>
</dbReference>
<dbReference type="FunFam" id="2.70.150.10:FF:000002">
    <property type="entry name" value="Copper-transporting ATPase 1, putative"/>
    <property type="match status" value="1"/>
</dbReference>
<dbReference type="RefSeq" id="WP_145274133.1">
    <property type="nucleotide sequence ID" value="NZ_CP036272.1"/>
</dbReference>
<keyword evidence="13" id="KW-0406">Ion transport</keyword>
<dbReference type="NCBIfam" id="TIGR01494">
    <property type="entry name" value="ATPase_P-type"/>
    <property type="match status" value="2"/>
</dbReference>
<dbReference type="FunFam" id="3.40.50.1000:FF:000144">
    <property type="entry name" value="copper-transporting ATPase 1 isoform X2"/>
    <property type="match status" value="1"/>
</dbReference>
<evidence type="ECO:0000256" key="13">
    <source>
        <dbReference type="ARBA" id="ARBA00023065"/>
    </source>
</evidence>
<evidence type="ECO:0000313" key="18">
    <source>
        <dbReference type="EMBL" id="QDT60842.1"/>
    </source>
</evidence>
<dbReference type="GO" id="GO:0140581">
    <property type="term" value="F:P-type monovalent copper transporter activity"/>
    <property type="evidence" value="ECO:0007669"/>
    <property type="project" value="UniProtKB-EC"/>
</dbReference>
<dbReference type="InterPro" id="IPR017969">
    <property type="entry name" value="Heavy-metal-associated_CS"/>
</dbReference>
<comment type="catalytic activity">
    <reaction evidence="15">
        <text>Cu(+)(in) + ATP + H2O = Cu(+)(out) + ADP + phosphate + H(+)</text>
        <dbReference type="Rhea" id="RHEA:25792"/>
        <dbReference type="ChEBI" id="CHEBI:15377"/>
        <dbReference type="ChEBI" id="CHEBI:15378"/>
        <dbReference type="ChEBI" id="CHEBI:30616"/>
        <dbReference type="ChEBI" id="CHEBI:43474"/>
        <dbReference type="ChEBI" id="CHEBI:49552"/>
        <dbReference type="ChEBI" id="CHEBI:456216"/>
        <dbReference type="EC" id="7.2.2.8"/>
    </reaction>
</comment>
<dbReference type="PRINTS" id="PR00119">
    <property type="entry name" value="CATATPASE"/>
</dbReference>
<dbReference type="CDD" id="cd00371">
    <property type="entry name" value="HMA"/>
    <property type="match status" value="1"/>
</dbReference>
<dbReference type="AlphaFoldDB" id="A0A517SXI0"/>
<dbReference type="SUPFAM" id="SSF81653">
    <property type="entry name" value="Calcium ATPase, transduction domain A"/>
    <property type="match status" value="1"/>
</dbReference>
<organism evidence="18 19">
    <name type="scientific">Stieleria bergensis</name>
    <dbReference type="NCBI Taxonomy" id="2528025"/>
    <lineage>
        <taxon>Bacteria</taxon>
        <taxon>Pseudomonadati</taxon>
        <taxon>Planctomycetota</taxon>
        <taxon>Planctomycetia</taxon>
        <taxon>Pirellulales</taxon>
        <taxon>Pirellulaceae</taxon>
        <taxon>Stieleria</taxon>
    </lineage>
</organism>
<keyword evidence="12" id="KW-0186">Copper</keyword>
<evidence type="ECO:0000256" key="4">
    <source>
        <dbReference type="ARBA" id="ARBA00022448"/>
    </source>
</evidence>
<keyword evidence="10" id="KW-1278">Translocase</keyword>
<dbReference type="InterPro" id="IPR027256">
    <property type="entry name" value="P-typ_ATPase_IB"/>
</dbReference>
<keyword evidence="4" id="KW-0813">Transport</keyword>
<dbReference type="InterPro" id="IPR001757">
    <property type="entry name" value="P_typ_ATPase"/>
</dbReference>
<evidence type="ECO:0000259" key="17">
    <source>
        <dbReference type="PROSITE" id="PS50846"/>
    </source>
</evidence>
<dbReference type="SFLD" id="SFLDF00027">
    <property type="entry name" value="p-type_atpase"/>
    <property type="match status" value="1"/>
</dbReference>
<evidence type="ECO:0000256" key="15">
    <source>
        <dbReference type="ARBA" id="ARBA00049289"/>
    </source>
</evidence>
<dbReference type="PANTHER" id="PTHR43520:SF8">
    <property type="entry name" value="P-TYPE CU(+) TRANSPORTER"/>
    <property type="match status" value="1"/>
</dbReference>
<dbReference type="InterPro" id="IPR006121">
    <property type="entry name" value="HMA_dom"/>
</dbReference>
<dbReference type="InterPro" id="IPR023298">
    <property type="entry name" value="ATPase_P-typ_TM_dom_sf"/>
</dbReference>
<comment type="subcellular location">
    <subcellularLocation>
        <location evidence="16">Cell membrane</location>
    </subcellularLocation>
    <subcellularLocation>
        <location evidence="1">Endomembrane system</location>
        <topology evidence="1">Multi-pass membrane protein</topology>
    </subcellularLocation>
</comment>
<keyword evidence="5 16" id="KW-0812">Transmembrane</keyword>
<evidence type="ECO:0000256" key="1">
    <source>
        <dbReference type="ARBA" id="ARBA00004127"/>
    </source>
</evidence>
<dbReference type="PRINTS" id="PR00943">
    <property type="entry name" value="CUATPASE"/>
</dbReference>
<dbReference type="SFLD" id="SFLDS00003">
    <property type="entry name" value="Haloacid_Dehalogenase"/>
    <property type="match status" value="1"/>
</dbReference>
<dbReference type="NCBIfam" id="TIGR01525">
    <property type="entry name" value="ATPase-IB_hvy"/>
    <property type="match status" value="1"/>
</dbReference>
<dbReference type="NCBIfam" id="TIGR01511">
    <property type="entry name" value="ATPase-IB1_Cu"/>
    <property type="match status" value="1"/>
</dbReference>
<dbReference type="FunFam" id="3.30.70.100:FF:000001">
    <property type="entry name" value="ATPase copper transporting beta"/>
    <property type="match status" value="1"/>
</dbReference>
<dbReference type="InterPro" id="IPR044492">
    <property type="entry name" value="P_typ_ATPase_HD_dom"/>
</dbReference>
<dbReference type="Pfam" id="PF00403">
    <property type="entry name" value="HMA"/>
    <property type="match status" value="1"/>
</dbReference>
<feature type="transmembrane region" description="Helical" evidence="16">
    <location>
        <begin position="180"/>
        <end position="201"/>
    </location>
</feature>
<comment type="similarity">
    <text evidence="2 16">Belongs to the cation transport ATPase (P-type) (TC 3.A.3) family. Type IB subfamily.</text>
</comment>
<evidence type="ECO:0000313" key="19">
    <source>
        <dbReference type="Proteomes" id="UP000315003"/>
    </source>
</evidence>
<dbReference type="InterPro" id="IPR008250">
    <property type="entry name" value="ATPase_P-typ_transduc_dom_A_sf"/>
</dbReference>
<feature type="transmembrane region" description="Helical" evidence="16">
    <location>
        <begin position="397"/>
        <end position="421"/>
    </location>
</feature>
<evidence type="ECO:0000256" key="9">
    <source>
        <dbReference type="ARBA" id="ARBA00022840"/>
    </source>
</evidence>
<feature type="transmembrane region" description="Helical" evidence="16">
    <location>
        <begin position="707"/>
        <end position="728"/>
    </location>
</feature>
<dbReference type="Pfam" id="PF00122">
    <property type="entry name" value="E1-E2_ATPase"/>
    <property type="match status" value="1"/>
</dbReference>
<evidence type="ECO:0000256" key="11">
    <source>
        <dbReference type="ARBA" id="ARBA00022989"/>
    </source>
</evidence>
<evidence type="ECO:0000256" key="7">
    <source>
        <dbReference type="ARBA" id="ARBA00022741"/>
    </source>
</evidence>
<dbReference type="Gene3D" id="3.40.50.1000">
    <property type="entry name" value="HAD superfamily/HAD-like"/>
    <property type="match status" value="1"/>
</dbReference>
<dbReference type="SUPFAM" id="SSF55008">
    <property type="entry name" value="HMA, heavy metal-associated domain"/>
    <property type="match status" value="1"/>
</dbReference>